<evidence type="ECO:0000313" key="2">
    <source>
        <dbReference type="EMBL" id="CAD8840261.1"/>
    </source>
</evidence>
<accession>A0A7S1A270</accession>
<proteinExistence type="predicted"/>
<evidence type="ECO:0000256" key="1">
    <source>
        <dbReference type="SAM" id="SignalP"/>
    </source>
</evidence>
<feature type="chain" id="PRO_5030656168" evidence="1">
    <location>
        <begin position="27"/>
        <end position="300"/>
    </location>
</feature>
<protein>
    <submittedName>
        <fullName evidence="2">Uncharacterized protein</fullName>
    </submittedName>
</protein>
<dbReference type="EMBL" id="HBFQ01020943">
    <property type="protein sequence ID" value="CAD8840261.1"/>
    <property type="molecule type" value="Transcribed_RNA"/>
</dbReference>
<reference evidence="2" key="1">
    <citation type="submission" date="2021-01" db="EMBL/GenBank/DDBJ databases">
        <authorList>
            <person name="Corre E."/>
            <person name="Pelletier E."/>
            <person name="Niang G."/>
            <person name="Scheremetjew M."/>
            <person name="Finn R."/>
            <person name="Kale V."/>
            <person name="Holt S."/>
            <person name="Cochrane G."/>
            <person name="Meng A."/>
            <person name="Brown T."/>
            <person name="Cohen L."/>
        </authorList>
    </citation>
    <scope>NUCLEOTIDE SEQUENCE</scope>
</reference>
<name>A0A7S1A270_NOCSC</name>
<keyword evidence="1" id="KW-0732">Signal</keyword>
<dbReference type="AlphaFoldDB" id="A0A7S1A270"/>
<sequence>MCASRRVRVPMAFVAIVTCSVSVALASVTTTPFDVGRRGADPFRGLEEHGFDSLHPRPNSSLNMDPHNIMAEELAIADCCQGVEVRRMWAETEMVRTFGGHQFPGTPDGMFEDWCGVLTCVQVVRVPLVSEMNSLCMQETLAQILLAKIVKSQTWLRATQCSPHDFVIFCWLPFSVPRSVVDSAEALMKRIRELDGRFSLRLRVPASPGALFPALFASNHSGKVGTSLSCSDVATYGESEDEESDYPEWDITWEWEEEQNQQQEARDVVDNVDTKEVKELERHVADSDAWECEWDITWVH</sequence>
<organism evidence="2">
    <name type="scientific">Noctiluca scintillans</name>
    <name type="common">Sea sparkle</name>
    <name type="synonym">Red tide dinoflagellate</name>
    <dbReference type="NCBI Taxonomy" id="2966"/>
    <lineage>
        <taxon>Eukaryota</taxon>
        <taxon>Sar</taxon>
        <taxon>Alveolata</taxon>
        <taxon>Dinophyceae</taxon>
        <taxon>Noctilucales</taxon>
        <taxon>Noctilucaceae</taxon>
        <taxon>Noctiluca</taxon>
    </lineage>
</organism>
<feature type="signal peptide" evidence="1">
    <location>
        <begin position="1"/>
        <end position="26"/>
    </location>
</feature>
<gene>
    <name evidence="2" type="ORF">NSCI0253_LOCUS14609</name>
</gene>